<name>A0A9P1M7P9_9PEZI</name>
<comment type="caution">
    <text evidence="2">The sequence shown here is derived from an EMBL/GenBank/DDBJ whole genome shotgun (WGS) entry which is preliminary data.</text>
</comment>
<evidence type="ECO:0000313" key="2">
    <source>
        <dbReference type="EMBL" id="CAI4212727.1"/>
    </source>
</evidence>
<evidence type="ECO:0000256" key="1">
    <source>
        <dbReference type="SAM" id="MobiDB-lite"/>
    </source>
</evidence>
<gene>
    <name evidence="2" type="ORF">PPNO1_LOCUS2476</name>
</gene>
<evidence type="ECO:0000313" key="3">
    <source>
        <dbReference type="Proteomes" id="UP000838763"/>
    </source>
</evidence>
<protein>
    <submittedName>
        <fullName evidence="2">Uncharacterized protein</fullName>
    </submittedName>
</protein>
<sequence length="264" mass="30893">MSPAHWCRFNVKQVFQKLKPKRTYTKTFDNTNPVHDSFTRLHGWKWYEMTFFAHWTPSQDTITILCLNLPDIARDGLCEALNTCASKVDLKDPYSITVFLVHQVLRLYDDSVWSIRDHVCEWESNRPREPNYGVLHEVARHAVHVSETLEVASQSIRSIQQQHQDFLDSVSRERDEDSDGDHGAANHRPVAWRKHHSPFRFPLKLVEALTCRAESNKARIQNEMQLNVEGTYNIVSCRLSIPPLRRIARFKFESASKQGKKRRR</sequence>
<dbReference type="OrthoDB" id="5207033at2759"/>
<dbReference type="EMBL" id="CALLCH030000005">
    <property type="protein sequence ID" value="CAI4212727.1"/>
    <property type="molecule type" value="Genomic_DNA"/>
</dbReference>
<proteinExistence type="predicted"/>
<feature type="region of interest" description="Disordered" evidence="1">
    <location>
        <begin position="167"/>
        <end position="189"/>
    </location>
</feature>
<organism evidence="2 3">
    <name type="scientific">Parascedosporium putredinis</name>
    <dbReference type="NCBI Taxonomy" id="1442378"/>
    <lineage>
        <taxon>Eukaryota</taxon>
        <taxon>Fungi</taxon>
        <taxon>Dikarya</taxon>
        <taxon>Ascomycota</taxon>
        <taxon>Pezizomycotina</taxon>
        <taxon>Sordariomycetes</taxon>
        <taxon>Hypocreomycetidae</taxon>
        <taxon>Microascales</taxon>
        <taxon>Microascaceae</taxon>
        <taxon>Parascedosporium</taxon>
    </lineage>
</organism>
<keyword evidence="3" id="KW-1185">Reference proteome</keyword>
<dbReference type="AlphaFoldDB" id="A0A9P1M7P9"/>
<reference evidence="2" key="1">
    <citation type="submission" date="2022-11" db="EMBL/GenBank/DDBJ databases">
        <authorList>
            <person name="Scott C."/>
            <person name="Bruce N."/>
        </authorList>
    </citation>
    <scope>NUCLEOTIDE SEQUENCE</scope>
</reference>
<accession>A0A9P1M7P9</accession>
<feature type="compositionally biased region" description="Basic and acidic residues" evidence="1">
    <location>
        <begin position="170"/>
        <end position="184"/>
    </location>
</feature>
<dbReference type="Proteomes" id="UP000838763">
    <property type="component" value="Unassembled WGS sequence"/>
</dbReference>